<comment type="caution">
    <text evidence="7">The sequence shown here is derived from an EMBL/GenBank/DDBJ whole genome shotgun (WGS) entry which is preliminary data.</text>
</comment>
<dbReference type="PANTHER" id="PTHR30482:SF10">
    <property type="entry name" value="HIGH-AFFINITY BRANCHED-CHAIN AMINO ACID TRANSPORT PROTEIN BRAE"/>
    <property type="match status" value="1"/>
</dbReference>
<dbReference type="InterPro" id="IPR001851">
    <property type="entry name" value="ABC_transp_permease"/>
</dbReference>
<evidence type="ECO:0000256" key="5">
    <source>
        <dbReference type="ARBA" id="ARBA00023136"/>
    </source>
</evidence>
<dbReference type="RefSeq" id="WP_218037198.1">
    <property type="nucleotide sequence ID" value="NZ_BKAJ01000001.1"/>
</dbReference>
<comment type="subcellular location">
    <subcellularLocation>
        <location evidence="1">Cell membrane</location>
        <topology evidence="1">Multi-pass membrane protein</topology>
    </subcellularLocation>
</comment>
<evidence type="ECO:0000256" key="3">
    <source>
        <dbReference type="ARBA" id="ARBA00022692"/>
    </source>
</evidence>
<evidence type="ECO:0000313" key="8">
    <source>
        <dbReference type="Proteomes" id="UP000321058"/>
    </source>
</evidence>
<name>A0A512N1I8_9HYPH</name>
<organism evidence="7 8">
    <name type="scientific">Reyranella soli</name>
    <dbReference type="NCBI Taxonomy" id="1230389"/>
    <lineage>
        <taxon>Bacteria</taxon>
        <taxon>Pseudomonadati</taxon>
        <taxon>Pseudomonadota</taxon>
        <taxon>Alphaproteobacteria</taxon>
        <taxon>Hyphomicrobiales</taxon>
        <taxon>Reyranellaceae</taxon>
        <taxon>Reyranella</taxon>
    </lineage>
</organism>
<evidence type="ECO:0000256" key="2">
    <source>
        <dbReference type="ARBA" id="ARBA00022475"/>
    </source>
</evidence>
<evidence type="ECO:0000256" key="1">
    <source>
        <dbReference type="ARBA" id="ARBA00004651"/>
    </source>
</evidence>
<feature type="transmembrane region" description="Helical" evidence="6">
    <location>
        <begin position="255"/>
        <end position="283"/>
    </location>
</feature>
<dbReference type="GO" id="GO:0005886">
    <property type="term" value="C:plasma membrane"/>
    <property type="evidence" value="ECO:0007669"/>
    <property type="project" value="UniProtKB-SubCell"/>
</dbReference>
<dbReference type="Pfam" id="PF02653">
    <property type="entry name" value="BPD_transp_2"/>
    <property type="match status" value="1"/>
</dbReference>
<keyword evidence="3 6" id="KW-0812">Transmembrane</keyword>
<dbReference type="AlphaFoldDB" id="A0A512N1I8"/>
<feature type="transmembrane region" description="Helical" evidence="6">
    <location>
        <begin position="167"/>
        <end position="189"/>
    </location>
</feature>
<feature type="transmembrane region" description="Helical" evidence="6">
    <location>
        <begin position="40"/>
        <end position="61"/>
    </location>
</feature>
<feature type="transmembrane region" description="Helical" evidence="6">
    <location>
        <begin position="295"/>
        <end position="319"/>
    </location>
</feature>
<feature type="transmembrane region" description="Helical" evidence="6">
    <location>
        <begin position="67"/>
        <end position="86"/>
    </location>
</feature>
<dbReference type="CDD" id="cd06581">
    <property type="entry name" value="TM_PBP1_LivM_like"/>
    <property type="match status" value="1"/>
</dbReference>
<dbReference type="EMBL" id="BKAJ01000001">
    <property type="protein sequence ID" value="GEP52839.1"/>
    <property type="molecule type" value="Genomic_DNA"/>
</dbReference>
<keyword evidence="5 6" id="KW-0472">Membrane</keyword>
<keyword evidence="8" id="KW-1185">Reference proteome</keyword>
<keyword evidence="4 6" id="KW-1133">Transmembrane helix</keyword>
<dbReference type="InterPro" id="IPR043428">
    <property type="entry name" value="LivM-like"/>
</dbReference>
<evidence type="ECO:0000256" key="6">
    <source>
        <dbReference type="SAM" id="Phobius"/>
    </source>
</evidence>
<accession>A0A512N1I8</accession>
<protein>
    <submittedName>
        <fullName evidence="7">Branched-chain amino acid ABC transporter permease</fullName>
    </submittedName>
</protein>
<evidence type="ECO:0000256" key="4">
    <source>
        <dbReference type="ARBA" id="ARBA00022989"/>
    </source>
</evidence>
<keyword evidence="2" id="KW-1003">Cell membrane</keyword>
<dbReference type="Proteomes" id="UP000321058">
    <property type="component" value="Unassembled WGS sequence"/>
</dbReference>
<feature type="transmembrane region" description="Helical" evidence="6">
    <location>
        <begin position="15"/>
        <end position="33"/>
    </location>
</feature>
<feature type="transmembrane region" description="Helical" evidence="6">
    <location>
        <begin position="124"/>
        <end position="146"/>
    </location>
</feature>
<feature type="transmembrane region" description="Helical" evidence="6">
    <location>
        <begin position="98"/>
        <end position="118"/>
    </location>
</feature>
<sequence>MVDKTAVAAAPGLRGLPFTLVLIAIGVAIFAIGRWYNNSYAFFMAYVVAQYIVLGTAWNILGGYTGYVNFGVTAFFAIGAYSTVVLHKLIPAMPLPVMILIGGSLAGLVGIGTGYLTLRLRGVFFSIATLALAVVVQTLITNWDFVGGARGAYVLRPRVAPLIGGEYVQYLFLLMLGMCVIVLATARAIERSALGYGFAAIRDDEAAAEASGVPTLRLKLIATGLSGGFMGMAGAPLPFYVTYLDPASGFSLNYAVNAIAMPLIGGTGSWLGPVIGAVLVGGLQEYLRVTISSAVNVLVAGVLMVTFVILAPQGIVGLFQKRKR</sequence>
<gene>
    <name evidence="7" type="ORF">RSO01_00050</name>
</gene>
<reference evidence="7 8" key="1">
    <citation type="submission" date="2019-07" db="EMBL/GenBank/DDBJ databases">
        <title>Whole genome shotgun sequence of Reyranella soli NBRC 108950.</title>
        <authorList>
            <person name="Hosoyama A."/>
            <person name="Uohara A."/>
            <person name="Ohji S."/>
            <person name="Ichikawa N."/>
        </authorList>
    </citation>
    <scope>NUCLEOTIDE SEQUENCE [LARGE SCALE GENOMIC DNA]</scope>
    <source>
        <strain evidence="7 8">NBRC 108950</strain>
    </source>
</reference>
<feature type="transmembrane region" description="Helical" evidence="6">
    <location>
        <begin position="220"/>
        <end position="243"/>
    </location>
</feature>
<proteinExistence type="predicted"/>
<dbReference type="GO" id="GO:0015658">
    <property type="term" value="F:branched-chain amino acid transmembrane transporter activity"/>
    <property type="evidence" value="ECO:0007669"/>
    <property type="project" value="InterPro"/>
</dbReference>
<dbReference type="PANTHER" id="PTHR30482">
    <property type="entry name" value="HIGH-AFFINITY BRANCHED-CHAIN AMINO ACID TRANSPORT SYSTEM PERMEASE"/>
    <property type="match status" value="1"/>
</dbReference>
<evidence type="ECO:0000313" key="7">
    <source>
        <dbReference type="EMBL" id="GEP52839.1"/>
    </source>
</evidence>